<reference evidence="1 2" key="1">
    <citation type="submission" date="2018-06" db="EMBL/GenBank/DDBJ databases">
        <title>Natronomonas sp. F16-60 a new haloarchaeon isolated from a solar saltern of Isla Cristina, Huelva, Spain.</title>
        <authorList>
            <person name="Duran-Viseras A."/>
            <person name="Sanchez-Porro C."/>
            <person name="Ventosa A."/>
        </authorList>
    </citation>
    <scope>NUCLEOTIDE SEQUENCE [LARGE SCALE GENOMIC DNA]</scope>
    <source>
        <strain evidence="1 2">F16-60</strain>
    </source>
</reference>
<keyword evidence="2" id="KW-1185">Reference proteome</keyword>
<dbReference type="InParanoid" id="A0A554NBZ2"/>
<dbReference type="SUPFAM" id="SSF47794">
    <property type="entry name" value="Rad51 N-terminal domain-like"/>
    <property type="match status" value="1"/>
</dbReference>
<comment type="caution">
    <text evidence="1">The sequence shown here is derived from an EMBL/GenBank/DDBJ whole genome shotgun (WGS) entry which is preliminary data.</text>
</comment>
<dbReference type="Gene3D" id="1.10.150.20">
    <property type="entry name" value="5' to 3' exonuclease, C-terminal subdomain"/>
    <property type="match status" value="1"/>
</dbReference>
<gene>
    <name evidence="1" type="ORF">DP107_07440</name>
</gene>
<dbReference type="EMBL" id="QMDX01000003">
    <property type="protein sequence ID" value="TSD14906.1"/>
    <property type="molecule type" value="Genomic_DNA"/>
</dbReference>
<dbReference type="Pfam" id="PF14520">
    <property type="entry name" value="HHH_5"/>
    <property type="match status" value="1"/>
</dbReference>
<dbReference type="AlphaFoldDB" id="A0A554NBZ2"/>
<dbReference type="Proteomes" id="UP000319894">
    <property type="component" value="Unassembled WGS sequence"/>
</dbReference>
<dbReference type="InterPro" id="IPR010995">
    <property type="entry name" value="DNA_repair_Rad51/TF_NusA_a-hlx"/>
</dbReference>
<accession>A0A554NBZ2</accession>
<sequence length="172" mass="17205">MEAQRSLSRGGLRLTRRSATAVVGIVPDDEDRAAERLDEFFDGIASAQDDVFDGLQDAIGGGLDRVEGTTGEAVDAAADVAEGVGAELGDATETVESGVEGAVGAADEAAESPSVETLSGIGSTYAGRLSEAGLGTVAALASASADTAADAAQVGESRASEWIEAARDLNEC</sequence>
<organism evidence="1 2">
    <name type="scientific">Haloglomus irregulare</name>
    <dbReference type="NCBI Taxonomy" id="2234134"/>
    <lineage>
        <taxon>Archaea</taxon>
        <taxon>Methanobacteriati</taxon>
        <taxon>Methanobacteriota</taxon>
        <taxon>Stenosarchaea group</taxon>
        <taxon>Halobacteria</taxon>
        <taxon>Halobacteriales</taxon>
        <taxon>Natronomonadaceae</taxon>
        <taxon>Haloglomus</taxon>
    </lineage>
</organism>
<evidence type="ECO:0008006" key="3">
    <source>
        <dbReference type="Google" id="ProtNLM"/>
    </source>
</evidence>
<dbReference type="GO" id="GO:0000166">
    <property type="term" value="F:nucleotide binding"/>
    <property type="evidence" value="ECO:0007669"/>
    <property type="project" value="InterPro"/>
</dbReference>
<protein>
    <recommendedName>
        <fullName evidence="3">Helix-hairpin-helix domain-containing protein</fullName>
    </recommendedName>
</protein>
<name>A0A554NBZ2_9EURY</name>
<evidence type="ECO:0000313" key="1">
    <source>
        <dbReference type="EMBL" id="TSD14906.1"/>
    </source>
</evidence>
<proteinExistence type="predicted"/>
<evidence type="ECO:0000313" key="2">
    <source>
        <dbReference type="Proteomes" id="UP000319894"/>
    </source>
</evidence>